<protein>
    <recommendedName>
        <fullName evidence="3">LXG domain-containing protein</fullName>
    </recommendedName>
</protein>
<reference evidence="2" key="1">
    <citation type="submission" date="2017-04" db="EMBL/GenBank/DDBJ databases">
        <title>Function of individual gut microbiota members based on whole genome sequencing of pure cultures obtained from chicken caecum.</title>
        <authorList>
            <person name="Medvecky M."/>
            <person name="Cejkova D."/>
            <person name="Polansky O."/>
            <person name="Karasova D."/>
            <person name="Kubasova T."/>
            <person name="Cizek A."/>
            <person name="Rychlik I."/>
        </authorList>
    </citation>
    <scope>NUCLEOTIDE SEQUENCE [LARGE SCALE GENOMIC DNA]</scope>
    <source>
        <strain evidence="2">An179</strain>
    </source>
</reference>
<organism evidence="1 2">
    <name type="scientific">Butyricicoccus pullicaecorum</name>
    <dbReference type="NCBI Taxonomy" id="501571"/>
    <lineage>
        <taxon>Bacteria</taxon>
        <taxon>Bacillati</taxon>
        <taxon>Bacillota</taxon>
        <taxon>Clostridia</taxon>
        <taxon>Eubacteriales</taxon>
        <taxon>Butyricicoccaceae</taxon>
        <taxon>Butyricicoccus</taxon>
    </lineage>
</organism>
<dbReference type="EMBL" id="NFKL01000026">
    <property type="protein sequence ID" value="OUP55515.1"/>
    <property type="molecule type" value="Genomic_DNA"/>
</dbReference>
<sequence>MDHTKYDATFLLIDEDLKPALTISEAQALKPIQKKFMESYLQHRDSMPLEKWLHTEMAENLPDHSSEEITQMSKEILTALQMAEEKKISLERAIENGQSKESWFARETITATSYMSVQEASVYLQGLDAALADANASLYRTIRTQAGAGPISQNPNLDGFIAEQYHAQTFNLNAKASGSPYRAKVLDPVDGKYAKNSVDIVITDGSGKVVRRYQSKYCKDAEATAKAFEHGDYRGQQKLVPQGQEQNIGKKASTIIKAPDGTSSTPLSKEQAKQLQNEAQSGKWNDLNWNEYKTKDLAIGIGKQAGQAALMGAAVGVGFSVAHKVWNGEEIKGEELVETAIVSGADFGVKTAVAGALKVGAEKGIITAIPKGTPAATIANIAHVGIENAKIIGKMANGELTIKEGFEKMEQTTVATVVGIAASTKGVAIGATIGTVFGPVGTAVGGLIGGTLGYMAGSKVGETITKAAQKIRKKAAETVKSIGDSVCRAASSVKSSISNFCSGFRSLFSW</sequence>
<name>A0A1Y4LFQ3_9FIRM</name>
<evidence type="ECO:0000313" key="1">
    <source>
        <dbReference type="EMBL" id="OUP55515.1"/>
    </source>
</evidence>
<comment type="caution">
    <text evidence="1">The sequence shown here is derived from an EMBL/GenBank/DDBJ whole genome shotgun (WGS) entry which is preliminary data.</text>
</comment>
<dbReference type="RefSeq" id="WP_087415851.1">
    <property type="nucleotide sequence ID" value="NZ_NFKL01000026.1"/>
</dbReference>
<dbReference type="AlphaFoldDB" id="A0A1Y4LFQ3"/>
<proteinExistence type="predicted"/>
<gene>
    <name evidence="1" type="ORF">B5F15_14665</name>
</gene>
<accession>A0A1Y4LFQ3</accession>
<dbReference type="Proteomes" id="UP000195326">
    <property type="component" value="Unassembled WGS sequence"/>
</dbReference>
<evidence type="ECO:0000313" key="2">
    <source>
        <dbReference type="Proteomes" id="UP000195326"/>
    </source>
</evidence>
<evidence type="ECO:0008006" key="3">
    <source>
        <dbReference type="Google" id="ProtNLM"/>
    </source>
</evidence>